<dbReference type="InterPro" id="IPR050572">
    <property type="entry name" value="Fe-S_Ferredoxin"/>
</dbReference>
<dbReference type="Gene3D" id="3.30.70.20">
    <property type="match status" value="2"/>
</dbReference>
<reference evidence="6" key="1">
    <citation type="submission" date="2024-02" db="EMBL/GenBank/DDBJ databases">
        <title>Draft genome sequence of new strains in genus Ureaplasma.</title>
        <authorList>
            <person name="Nakajima Y."/>
            <person name="Segawa T."/>
        </authorList>
    </citation>
    <scope>NUCLEOTIDE SEQUENCE [LARGE SCALE GENOMIC DNA]</scope>
    <source>
        <strain evidence="6">OM1</strain>
    </source>
</reference>
<dbReference type="EMBL" id="BAABQM010000006">
    <property type="protein sequence ID" value="GAA5414959.1"/>
    <property type="molecule type" value="Genomic_DNA"/>
</dbReference>
<dbReference type="InterPro" id="IPR017900">
    <property type="entry name" value="4Fe4S_Fe_S_CS"/>
</dbReference>
<evidence type="ECO:0000259" key="5">
    <source>
        <dbReference type="PROSITE" id="PS51379"/>
    </source>
</evidence>
<dbReference type="PANTHER" id="PTHR43687">
    <property type="entry name" value="ADENYLYLSULFATE REDUCTASE, BETA SUBUNIT"/>
    <property type="match status" value="1"/>
</dbReference>
<evidence type="ECO:0000313" key="7">
    <source>
        <dbReference type="Proteomes" id="UP001449582"/>
    </source>
</evidence>
<evidence type="ECO:0000256" key="4">
    <source>
        <dbReference type="ARBA" id="ARBA00023014"/>
    </source>
</evidence>
<dbReference type="RefSeq" id="WP_353290119.1">
    <property type="nucleotide sequence ID" value="NZ_BAABQM010000006.1"/>
</dbReference>
<evidence type="ECO:0000256" key="1">
    <source>
        <dbReference type="ARBA" id="ARBA00022485"/>
    </source>
</evidence>
<comment type="caution">
    <text evidence="6">The sequence shown here is derived from an EMBL/GenBank/DDBJ whole genome shotgun (WGS) entry which is preliminary data.</text>
</comment>
<keyword evidence="4" id="KW-0411">Iron-sulfur</keyword>
<organism evidence="6 7">
    <name type="scientific">Ureaplasma ceti</name>
    <dbReference type="NCBI Taxonomy" id="3119530"/>
    <lineage>
        <taxon>Bacteria</taxon>
        <taxon>Bacillati</taxon>
        <taxon>Mycoplasmatota</taxon>
        <taxon>Mycoplasmoidales</taxon>
        <taxon>Mycoplasmoidaceae</taxon>
        <taxon>Ureaplasma</taxon>
    </lineage>
</organism>
<keyword evidence="7" id="KW-1185">Reference proteome</keyword>
<gene>
    <name evidence="6" type="ORF">UREOM_6700</name>
</gene>
<evidence type="ECO:0000256" key="3">
    <source>
        <dbReference type="ARBA" id="ARBA00023004"/>
    </source>
</evidence>
<sequence length="89" mass="9641">MGTRAVVNGKDCIACDACASVCPVDAIKVREEDGIAFADEKCISCGACCLVCPTQCITIDSLKEWYDMAKSLDIKSLDYEKIHQDDGDD</sequence>
<keyword evidence="3" id="KW-0408">Iron</keyword>
<evidence type="ECO:0000256" key="2">
    <source>
        <dbReference type="ARBA" id="ARBA00022723"/>
    </source>
</evidence>
<protein>
    <recommendedName>
        <fullName evidence="5">4Fe-4S ferredoxin-type domain-containing protein</fullName>
    </recommendedName>
</protein>
<dbReference type="PROSITE" id="PS00198">
    <property type="entry name" value="4FE4S_FER_1"/>
    <property type="match status" value="1"/>
</dbReference>
<dbReference type="PANTHER" id="PTHR43687:SF5">
    <property type="entry name" value="4FE-4S FERREDOXIN-TYPE DOMAIN-CONTAINING PROTEIN"/>
    <property type="match status" value="1"/>
</dbReference>
<keyword evidence="2" id="KW-0479">Metal-binding</keyword>
<dbReference type="Pfam" id="PF14697">
    <property type="entry name" value="Fer4_21"/>
    <property type="match status" value="1"/>
</dbReference>
<feature type="domain" description="4Fe-4S ferredoxin-type" evidence="5">
    <location>
        <begin position="3"/>
        <end position="32"/>
    </location>
</feature>
<accession>A0ABP9UE02</accession>
<proteinExistence type="predicted"/>
<name>A0ABP9UE02_9BACT</name>
<keyword evidence="1" id="KW-0004">4Fe-4S</keyword>
<dbReference type="Proteomes" id="UP001449582">
    <property type="component" value="Unassembled WGS sequence"/>
</dbReference>
<dbReference type="InterPro" id="IPR017896">
    <property type="entry name" value="4Fe4S_Fe-S-bd"/>
</dbReference>
<feature type="domain" description="4Fe-4S ferredoxin-type" evidence="5">
    <location>
        <begin position="33"/>
        <end position="62"/>
    </location>
</feature>
<evidence type="ECO:0000313" key="6">
    <source>
        <dbReference type="EMBL" id="GAA5414959.1"/>
    </source>
</evidence>
<dbReference type="PROSITE" id="PS51379">
    <property type="entry name" value="4FE4S_FER_2"/>
    <property type="match status" value="2"/>
</dbReference>
<dbReference type="SUPFAM" id="SSF54862">
    <property type="entry name" value="4Fe-4S ferredoxins"/>
    <property type="match status" value="1"/>
</dbReference>